<dbReference type="InterPro" id="IPR036554">
    <property type="entry name" value="GHMP_kinase_C_sf"/>
</dbReference>
<comment type="catalytic activity">
    <reaction evidence="10">
        <text>4-CDP-2-C-methyl-D-erythritol + ATP = 4-CDP-2-C-methyl-D-erythritol 2-phosphate + ADP + H(+)</text>
        <dbReference type="Rhea" id="RHEA:18437"/>
        <dbReference type="ChEBI" id="CHEBI:15378"/>
        <dbReference type="ChEBI" id="CHEBI:30616"/>
        <dbReference type="ChEBI" id="CHEBI:57823"/>
        <dbReference type="ChEBI" id="CHEBI:57919"/>
        <dbReference type="ChEBI" id="CHEBI:456216"/>
        <dbReference type="EC" id="2.7.1.148"/>
    </reaction>
</comment>
<dbReference type="InterPro" id="IPR004424">
    <property type="entry name" value="IspE"/>
</dbReference>
<keyword evidence="14" id="KW-1185">Reference proteome</keyword>
<evidence type="ECO:0000313" key="13">
    <source>
        <dbReference type="EMBL" id="GJE29211.1"/>
    </source>
</evidence>
<evidence type="ECO:0000256" key="5">
    <source>
        <dbReference type="ARBA" id="ARBA00022741"/>
    </source>
</evidence>
<protein>
    <recommendedName>
        <fullName evidence="3 10">4-diphosphocytidyl-2-C-methyl-D-erythritol kinase</fullName>
        <shortName evidence="10">CMK</shortName>
        <ecNumber evidence="2 10">2.7.1.148</ecNumber>
    </recommendedName>
    <alternativeName>
        <fullName evidence="9 10">4-(cytidine-5'-diphospho)-2-C-methyl-D-erythritol kinase</fullName>
    </alternativeName>
</protein>
<organism evidence="13 14">
    <name type="scientific">Methylobacterium organophilum</name>
    <dbReference type="NCBI Taxonomy" id="410"/>
    <lineage>
        <taxon>Bacteria</taxon>
        <taxon>Pseudomonadati</taxon>
        <taxon>Pseudomonadota</taxon>
        <taxon>Alphaproteobacteria</taxon>
        <taxon>Hyphomicrobiales</taxon>
        <taxon>Methylobacteriaceae</taxon>
        <taxon>Methylobacterium</taxon>
    </lineage>
</organism>
<evidence type="ECO:0000256" key="9">
    <source>
        <dbReference type="ARBA" id="ARBA00032554"/>
    </source>
</evidence>
<feature type="active site" evidence="10">
    <location>
        <position position="36"/>
    </location>
</feature>
<feature type="domain" description="GHMP kinase C-terminal" evidence="12">
    <location>
        <begin position="245"/>
        <end position="305"/>
    </location>
</feature>
<feature type="active site" evidence="10">
    <location>
        <position position="164"/>
    </location>
</feature>
<dbReference type="Proteomes" id="UP001055156">
    <property type="component" value="Unassembled WGS sequence"/>
</dbReference>
<dbReference type="PANTHER" id="PTHR43527:SF2">
    <property type="entry name" value="4-DIPHOSPHOCYTIDYL-2-C-METHYL-D-ERYTHRITOL KINASE, CHLOROPLASTIC"/>
    <property type="match status" value="1"/>
</dbReference>
<keyword evidence="8 10" id="KW-0414">Isoprene biosynthesis</keyword>
<dbReference type="SUPFAM" id="SSF55060">
    <property type="entry name" value="GHMP Kinase, C-terminal domain"/>
    <property type="match status" value="1"/>
</dbReference>
<accession>A0ABQ4TFJ2</accession>
<keyword evidence="5 10" id="KW-0547">Nucleotide-binding</keyword>
<comment type="caution">
    <text evidence="13">The sequence shown here is derived from an EMBL/GenBank/DDBJ whole genome shotgun (WGS) entry which is preliminary data.</text>
</comment>
<reference evidence="13" key="1">
    <citation type="journal article" date="2021" name="Front. Microbiol.">
        <title>Comprehensive Comparative Genomics and Phenotyping of Methylobacterium Species.</title>
        <authorList>
            <person name="Alessa O."/>
            <person name="Ogura Y."/>
            <person name="Fujitani Y."/>
            <person name="Takami H."/>
            <person name="Hayashi T."/>
            <person name="Sahin N."/>
            <person name="Tani A."/>
        </authorList>
    </citation>
    <scope>NUCLEOTIDE SEQUENCE</scope>
    <source>
        <strain evidence="13">NBRC 15689</strain>
    </source>
</reference>
<dbReference type="InterPro" id="IPR006204">
    <property type="entry name" value="GHMP_kinase_N_dom"/>
</dbReference>
<reference evidence="13" key="2">
    <citation type="submission" date="2021-08" db="EMBL/GenBank/DDBJ databases">
        <authorList>
            <person name="Tani A."/>
            <person name="Ola A."/>
            <person name="Ogura Y."/>
            <person name="Katsura K."/>
            <person name="Hayashi T."/>
        </authorList>
    </citation>
    <scope>NUCLEOTIDE SEQUENCE</scope>
    <source>
        <strain evidence="13">NBRC 15689</strain>
    </source>
</reference>
<keyword evidence="7 10" id="KW-0067">ATP-binding</keyword>
<dbReference type="Gene3D" id="3.30.230.10">
    <property type="match status" value="1"/>
</dbReference>
<proteinExistence type="inferred from homology"/>
<dbReference type="InterPro" id="IPR014721">
    <property type="entry name" value="Ribsml_uS5_D2-typ_fold_subgr"/>
</dbReference>
<evidence type="ECO:0000256" key="3">
    <source>
        <dbReference type="ARBA" id="ARBA00017473"/>
    </source>
</evidence>
<sequence length="316" mass="32455">MPIPPRPRKRRAKLRRTPVTLPEEPVSALIARAPAKINLTLHVLGRREGDGYHVLESLVAFAGTADILSLIPGEALSLAVSGPTAGPAGPTDDNLVLRVVRRLAEHVPGLRLGAFHLVKRLPVAAGIGGGSSDAASALRLLARLNDLPLDHPAVVAAARATGADVPVCLDPRARMMRGAGEAVGPGLGLAPVPAVLINPGVPVATAPVFKALGLAVGQTLPGAAHPEIAPGLDAAALLAAVTPARNDLEAPALSVAPVIGMALAALRGQPGCRLARMSGSGATVFGLFTDRRDAVRAARAIRAQNPLWWVAPTWLR</sequence>
<evidence type="ECO:0000313" key="14">
    <source>
        <dbReference type="Proteomes" id="UP001055156"/>
    </source>
</evidence>
<feature type="domain" description="GHMP kinase N-terminal" evidence="11">
    <location>
        <begin position="94"/>
        <end position="169"/>
    </location>
</feature>
<dbReference type="InterPro" id="IPR020568">
    <property type="entry name" value="Ribosomal_Su5_D2-typ_SF"/>
</dbReference>
<evidence type="ECO:0000256" key="10">
    <source>
        <dbReference type="HAMAP-Rule" id="MF_00061"/>
    </source>
</evidence>
<dbReference type="PANTHER" id="PTHR43527">
    <property type="entry name" value="4-DIPHOSPHOCYTIDYL-2-C-METHYL-D-ERYTHRITOL KINASE, CHLOROPLASTIC"/>
    <property type="match status" value="1"/>
</dbReference>
<dbReference type="Gene3D" id="3.30.70.890">
    <property type="entry name" value="GHMP kinase, C-terminal domain"/>
    <property type="match status" value="1"/>
</dbReference>
<comment type="function">
    <text evidence="10">Catalyzes the phosphorylation of the position 2 hydroxy group of 4-diphosphocytidyl-2C-methyl-D-erythritol.</text>
</comment>
<dbReference type="NCBIfam" id="NF011202">
    <property type="entry name" value="PRK14608.1"/>
    <property type="match status" value="1"/>
</dbReference>
<dbReference type="EMBL" id="BPQV01000014">
    <property type="protein sequence ID" value="GJE29211.1"/>
    <property type="molecule type" value="Genomic_DNA"/>
</dbReference>
<evidence type="ECO:0000256" key="2">
    <source>
        <dbReference type="ARBA" id="ARBA00012052"/>
    </source>
</evidence>
<evidence type="ECO:0000256" key="1">
    <source>
        <dbReference type="ARBA" id="ARBA00009684"/>
    </source>
</evidence>
<dbReference type="EC" id="2.7.1.148" evidence="2 10"/>
<keyword evidence="6 10" id="KW-0418">Kinase</keyword>
<evidence type="ECO:0000256" key="7">
    <source>
        <dbReference type="ARBA" id="ARBA00022840"/>
    </source>
</evidence>
<dbReference type="Pfam" id="PF00288">
    <property type="entry name" value="GHMP_kinases_N"/>
    <property type="match status" value="1"/>
</dbReference>
<evidence type="ECO:0000256" key="6">
    <source>
        <dbReference type="ARBA" id="ARBA00022777"/>
    </source>
</evidence>
<evidence type="ECO:0000259" key="11">
    <source>
        <dbReference type="Pfam" id="PF00288"/>
    </source>
</evidence>
<feature type="binding site" evidence="10">
    <location>
        <begin position="122"/>
        <end position="132"/>
    </location>
    <ligand>
        <name>ATP</name>
        <dbReference type="ChEBI" id="CHEBI:30616"/>
    </ligand>
</feature>
<dbReference type="HAMAP" id="MF_00061">
    <property type="entry name" value="IspE"/>
    <property type="match status" value="1"/>
</dbReference>
<evidence type="ECO:0000256" key="8">
    <source>
        <dbReference type="ARBA" id="ARBA00023229"/>
    </source>
</evidence>
<dbReference type="PIRSF" id="PIRSF010376">
    <property type="entry name" value="IspE"/>
    <property type="match status" value="1"/>
</dbReference>
<keyword evidence="4 10" id="KW-0808">Transferase</keyword>
<dbReference type="GO" id="GO:0016301">
    <property type="term" value="F:kinase activity"/>
    <property type="evidence" value="ECO:0007669"/>
    <property type="project" value="UniProtKB-KW"/>
</dbReference>
<dbReference type="SUPFAM" id="SSF54211">
    <property type="entry name" value="Ribosomal protein S5 domain 2-like"/>
    <property type="match status" value="1"/>
</dbReference>
<evidence type="ECO:0000259" key="12">
    <source>
        <dbReference type="Pfam" id="PF08544"/>
    </source>
</evidence>
<comment type="similarity">
    <text evidence="1 10">Belongs to the GHMP kinase family. IspE subfamily.</text>
</comment>
<dbReference type="Pfam" id="PF08544">
    <property type="entry name" value="GHMP_kinases_C"/>
    <property type="match status" value="1"/>
</dbReference>
<evidence type="ECO:0000256" key="4">
    <source>
        <dbReference type="ARBA" id="ARBA00022679"/>
    </source>
</evidence>
<dbReference type="InterPro" id="IPR013750">
    <property type="entry name" value="GHMP_kinase_C_dom"/>
</dbReference>
<name>A0ABQ4TFJ2_METOR</name>
<comment type="pathway">
    <text evidence="10">Isoprenoid biosynthesis; isopentenyl diphosphate biosynthesis via DXP pathway; isopentenyl diphosphate from 1-deoxy-D-xylulose 5-phosphate: step 3/6.</text>
</comment>
<gene>
    <name evidence="10 13" type="primary">ispE</name>
    <name evidence="13" type="ORF">LKMONMHP_4090</name>
</gene>